<gene>
    <name evidence="4" type="ORF">Scaly_2371900</name>
</gene>
<evidence type="ECO:0000256" key="2">
    <source>
        <dbReference type="SAM" id="Phobius"/>
    </source>
</evidence>
<feature type="coiled-coil region" evidence="1">
    <location>
        <begin position="47"/>
        <end position="194"/>
    </location>
</feature>
<dbReference type="AlphaFoldDB" id="A0AAW2LYY7"/>
<organism evidence="4">
    <name type="scientific">Sesamum calycinum</name>
    <dbReference type="NCBI Taxonomy" id="2727403"/>
    <lineage>
        <taxon>Eukaryota</taxon>
        <taxon>Viridiplantae</taxon>
        <taxon>Streptophyta</taxon>
        <taxon>Embryophyta</taxon>
        <taxon>Tracheophyta</taxon>
        <taxon>Spermatophyta</taxon>
        <taxon>Magnoliopsida</taxon>
        <taxon>eudicotyledons</taxon>
        <taxon>Gunneridae</taxon>
        <taxon>Pentapetalae</taxon>
        <taxon>asterids</taxon>
        <taxon>lamiids</taxon>
        <taxon>Lamiales</taxon>
        <taxon>Pedaliaceae</taxon>
        <taxon>Sesamum</taxon>
    </lineage>
</organism>
<evidence type="ECO:0000256" key="1">
    <source>
        <dbReference type="SAM" id="Coils"/>
    </source>
</evidence>
<evidence type="ECO:0000313" key="4">
    <source>
        <dbReference type="EMBL" id="KAL0324048.1"/>
    </source>
</evidence>
<keyword evidence="2" id="KW-1133">Transmembrane helix</keyword>
<feature type="signal peptide" evidence="3">
    <location>
        <begin position="1"/>
        <end position="26"/>
    </location>
</feature>
<dbReference type="Gene3D" id="1.20.5.1230">
    <property type="entry name" value="Apolipoprotein A-I"/>
    <property type="match status" value="1"/>
</dbReference>
<protein>
    <submittedName>
        <fullName evidence="4">Uncharacterized protein</fullName>
    </submittedName>
</protein>
<evidence type="ECO:0000256" key="3">
    <source>
        <dbReference type="SAM" id="SignalP"/>
    </source>
</evidence>
<dbReference type="SUPFAM" id="SSF58113">
    <property type="entry name" value="Apolipoprotein A-I"/>
    <property type="match status" value="1"/>
</dbReference>
<comment type="caution">
    <text evidence="4">The sequence shown here is derived from an EMBL/GenBank/DDBJ whole genome shotgun (WGS) entry which is preliminary data.</text>
</comment>
<dbReference type="EMBL" id="JACGWM010000015">
    <property type="protein sequence ID" value="KAL0324048.1"/>
    <property type="molecule type" value="Genomic_DNA"/>
</dbReference>
<sequence length="501" mass="57030">MAALKFFVFTLLLSLILTHFRVEADGSISVDDEVKVVRSDGPDSSILEQLKSEIHNLESHIEEKTREIKDKDEVIAAKEKIIKAKTDSIVSLENEIASLQKKGKLDAAEQVGKAHARAAELEKQVEKLREDIDVKIKEKEILEARATEAEKKASELNSKFESLQKTIDDQKKKLRKTERALQIAEEEMIKAKFEVASKTKELMEVHGSWLPTWLAVHFDNYQSLLLENWKSHGKPALELLLQKALYYELTHFLYQAIEKKAKAEEWAAPHVEAVKTKWIPAIKEQWVVITTNVEPHVQTLTAKTVEIYEVSKNAVTPHIIKVQELADPYIQELRKFSKPYIDQVATAARPHVDNLRTAVKPYTQEVVHAYGKFLESATTYHNQVQGKVEEKLKSHELTKPLATKELVWFSASALLALPIIFLLKICSAVFGKKTKKPIRNGNSSHSRRKGKRVHPDKVGTICSLFYSDYFGEFSLRPPPACIGSDLLKLYLFMKYTVNLEV</sequence>
<feature type="chain" id="PRO_5043610003" evidence="3">
    <location>
        <begin position="27"/>
        <end position="501"/>
    </location>
</feature>
<keyword evidence="1" id="KW-0175">Coiled coil</keyword>
<dbReference type="PANTHER" id="PTHR34360">
    <property type="entry name" value="OS08G0519400 PROTEIN"/>
    <property type="match status" value="1"/>
</dbReference>
<dbReference type="PANTHER" id="PTHR34360:SF1">
    <property type="entry name" value="OS08G0519400 PROTEIN"/>
    <property type="match status" value="1"/>
</dbReference>
<feature type="transmembrane region" description="Helical" evidence="2">
    <location>
        <begin position="406"/>
        <end position="430"/>
    </location>
</feature>
<keyword evidence="2" id="KW-0472">Membrane</keyword>
<keyword evidence="2" id="KW-0812">Transmembrane</keyword>
<accession>A0AAW2LYY7</accession>
<proteinExistence type="predicted"/>
<reference evidence="4" key="1">
    <citation type="submission" date="2020-06" db="EMBL/GenBank/DDBJ databases">
        <authorList>
            <person name="Li T."/>
            <person name="Hu X."/>
            <person name="Zhang T."/>
            <person name="Song X."/>
            <person name="Zhang H."/>
            <person name="Dai N."/>
            <person name="Sheng W."/>
            <person name="Hou X."/>
            <person name="Wei L."/>
        </authorList>
    </citation>
    <scope>NUCLEOTIDE SEQUENCE</scope>
    <source>
        <strain evidence="4">KEN8</strain>
        <tissue evidence="4">Leaf</tissue>
    </source>
</reference>
<keyword evidence="3" id="KW-0732">Signal</keyword>
<dbReference type="Gene3D" id="1.10.287.1490">
    <property type="match status" value="1"/>
</dbReference>
<name>A0AAW2LYY7_9LAMI</name>
<reference evidence="4" key="2">
    <citation type="journal article" date="2024" name="Plant">
        <title>Genomic evolution and insights into agronomic trait innovations of Sesamum species.</title>
        <authorList>
            <person name="Miao H."/>
            <person name="Wang L."/>
            <person name="Qu L."/>
            <person name="Liu H."/>
            <person name="Sun Y."/>
            <person name="Le M."/>
            <person name="Wang Q."/>
            <person name="Wei S."/>
            <person name="Zheng Y."/>
            <person name="Lin W."/>
            <person name="Duan Y."/>
            <person name="Cao H."/>
            <person name="Xiong S."/>
            <person name="Wang X."/>
            <person name="Wei L."/>
            <person name="Li C."/>
            <person name="Ma Q."/>
            <person name="Ju M."/>
            <person name="Zhao R."/>
            <person name="Li G."/>
            <person name="Mu C."/>
            <person name="Tian Q."/>
            <person name="Mei H."/>
            <person name="Zhang T."/>
            <person name="Gao T."/>
            <person name="Zhang H."/>
        </authorList>
    </citation>
    <scope>NUCLEOTIDE SEQUENCE</scope>
    <source>
        <strain evidence="4">KEN8</strain>
    </source>
</reference>